<dbReference type="PROSITE" id="PS51068">
    <property type="entry name" value="FPG_CAT"/>
    <property type="match status" value="1"/>
</dbReference>
<dbReference type="PANTHER" id="PTHR22993:SF9">
    <property type="entry name" value="FORMAMIDOPYRIMIDINE-DNA GLYCOSYLASE"/>
    <property type="match status" value="1"/>
</dbReference>
<comment type="function">
    <text evidence="15">Involved in base excision repair of DNA damaged by oxidation or by mutagenic agents. Acts as DNA glycosylase that recognizes and removes damaged bases. Has a preference for oxidized purines, such as 7,8-dihydro-8-oxoguanine (8-oxoG). Has AP (apurinic/apyrimidinic) lyase activity and introduces nicks in the DNA strand. Cleaves the DNA backbone by beta-delta elimination to generate a single-strand break at the site of the removed base with both 3'- and 5'-phosphates.</text>
</comment>
<evidence type="ECO:0000256" key="10">
    <source>
        <dbReference type="ARBA" id="ARBA00023204"/>
    </source>
</evidence>
<dbReference type="PROSITE" id="PS51066">
    <property type="entry name" value="ZF_FPG_2"/>
    <property type="match status" value="1"/>
</dbReference>
<keyword evidence="13 15" id="KW-0326">Glycosidase</keyword>
<keyword evidence="10 15" id="KW-0234">DNA repair</keyword>
<feature type="active site" description="Proton donor" evidence="15">
    <location>
        <position position="3"/>
    </location>
</feature>
<evidence type="ECO:0000256" key="15">
    <source>
        <dbReference type="HAMAP-Rule" id="MF_00103"/>
    </source>
</evidence>
<dbReference type="CDD" id="cd08966">
    <property type="entry name" value="EcFpg-like_N"/>
    <property type="match status" value="1"/>
</dbReference>
<dbReference type="InterPro" id="IPR035937">
    <property type="entry name" value="FPG_N"/>
</dbReference>
<keyword evidence="6 15" id="KW-0863">Zinc-finger</keyword>
<dbReference type="PANTHER" id="PTHR22993">
    <property type="entry name" value="FORMAMIDOPYRIMIDINE-DNA GLYCOSYLASE"/>
    <property type="match status" value="1"/>
</dbReference>
<evidence type="ECO:0000259" key="17">
    <source>
        <dbReference type="PROSITE" id="PS51068"/>
    </source>
</evidence>
<dbReference type="SMART" id="SM00898">
    <property type="entry name" value="Fapy_DNA_glyco"/>
    <property type="match status" value="1"/>
</dbReference>
<name>A0A4R8ITZ7_9GAMM</name>
<dbReference type="SUPFAM" id="SSF81624">
    <property type="entry name" value="N-terminal domain of MutM-like DNA repair proteins"/>
    <property type="match status" value="1"/>
</dbReference>
<dbReference type="InterPro" id="IPR012319">
    <property type="entry name" value="FPG_cat"/>
</dbReference>
<dbReference type="EMBL" id="SOQX01000001">
    <property type="protein sequence ID" value="TDY04118.1"/>
    <property type="molecule type" value="Genomic_DNA"/>
</dbReference>
<dbReference type="EC" id="4.2.99.18" evidence="15"/>
<feature type="active site" description="Schiff-base intermediate with DNA" evidence="15">
    <location>
        <position position="2"/>
    </location>
</feature>
<dbReference type="NCBIfam" id="NF002211">
    <property type="entry name" value="PRK01103.1"/>
    <property type="match status" value="1"/>
</dbReference>
<dbReference type="Pfam" id="PF06827">
    <property type="entry name" value="zf-FPG_IleRS"/>
    <property type="match status" value="1"/>
</dbReference>
<feature type="active site" description="Proton donor; for delta-elimination activity" evidence="15">
    <location>
        <position position="261"/>
    </location>
</feature>
<gene>
    <name evidence="15" type="primary">mutM</name>
    <name evidence="15" type="synonym">fpg</name>
    <name evidence="18" type="ORF">EDC23_0490</name>
</gene>
<dbReference type="InterPro" id="IPR015887">
    <property type="entry name" value="DNA_glyclase_Znf_dom_DNA_BS"/>
</dbReference>
<dbReference type="NCBIfam" id="TIGR00577">
    <property type="entry name" value="fpg"/>
    <property type="match status" value="1"/>
</dbReference>
<dbReference type="SUPFAM" id="SSF57716">
    <property type="entry name" value="Glucocorticoid receptor-like (DNA-binding domain)"/>
    <property type="match status" value="1"/>
</dbReference>
<dbReference type="SUPFAM" id="SSF46946">
    <property type="entry name" value="S13-like H2TH domain"/>
    <property type="match status" value="1"/>
</dbReference>
<dbReference type="InterPro" id="IPR000214">
    <property type="entry name" value="Znf_DNA_glyclase/AP_lyase"/>
</dbReference>
<dbReference type="Pfam" id="PF06831">
    <property type="entry name" value="H2TH"/>
    <property type="match status" value="1"/>
</dbReference>
<dbReference type="GO" id="GO:0008270">
    <property type="term" value="F:zinc ion binding"/>
    <property type="evidence" value="ECO:0007669"/>
    <property type="project" value="UniProtKB-UniRule"/>
</dbReference>
<dbReference type="Gene3D" id="3.20.190.10">
    <property type="entry name" value="MutM-like, N-terminal"/>
    <property type="match status" value="1"/>
</dbReference>
<keyword evidence="9 15" id="KW-0238">DNA-binding</keyword>
<dbReference type="RefSeq" id="WP_134080746.1">
    <property type="nucleotide sequence ID" value="NZ_SOQX01000001.1"/>
</dbReference>
<feature type="binding site" evidence="15">
    <location>
        <position position="91"/>
    </location>
    <ligand>
        <name>DNA</name>
        <dbReference type="ChEBI" id="CHEBI:16991"/>
    </ligand>
</feature>
<evidence type="ECO:0000256" key="11">
    <source>
        <dbReference type="ARBA" id="ARBA00023239"/>
    </source>
</evidence>
<feature type="domain" description="Formamidopyrimidine-DNA glycosylase catalytic" evidence="17">
    <location>
        <begin position="2"/>
        <end position="113"/>
    </location>
</feature>
<comment type="cofactor">
    <cofactor evidence="15">
        <name>Zn(2+)</name>
        <dbReference type="ChEBI" id="CHEBI:29105"/>
    </cofactor>
    <text evidence="15">Binds 1 zinc ion per subunit.</text>
</comment>
<keyword evidence="4 15" id="KW-0479">Metal-binding</keyword>
<evidence type="ECO:0000256" key="12">
    <source>
        <dbReference type="ARBA" id="ARBA00023268"/>
    </source>
</evidence>
<feature type="binding site" evidence="15">
    <location>
        <position position="110"/>
    </location>
    <ligand>
        <name>DNA</name>
        <dbReference type="ChEBI" id="CHEBI:16991"/>
    </ligand>
</feature>
<evidence type="ECO:0000256" key="8">
    <source>
        <dbReference type="ARBA" id="ARBA00022833"/>
    </source>
</evidence>
<dbReference type="Pfam" id="PF01149">
    <property type="entry name" value="Fapy_DNA_glyco"/>
    <property type="match status" value="1"/>
</dbReference>
<accession>A0A4R8ITZ7</accession>
<evidence type="ECO:0000256" key="9">
    <source>
        <dbReference type="ARBA" id="ARBA00023125"/>
    </source>
</evidence>
<organism evidence="18 19">
    <name type="scientific">Thiohalophilus thiocyanatoxydans</name>
    <dbReference type="NCBI Taxonomy" id="381308"/>
    <lineage>
        <taxon>Bacteria</taxon>
        <taxon>Pseudomonadati</taxon>
        <taxon>Pseudomonadota</taxon>
        <taxon>Gammaproteobacteria</taxon>
        <taxon>Thiohalomonadales</taxon>
        <taxon>Thiohalophilaceae</taxon>
        <taxon>Thiohalophilus</taxon>
    </lineage>
</organism>
<dbReference type="Proteomes" id="UP000294914">
    <property type="component" value="Unassembled WGS sequence"/>
</dbReference>
<evidence type="ECO:0000256" key="2">
    <source>
        <dbReference type="ARBA" id="ARBA00009409"/>
    </source>
</evidence>
<dbReference type="FunFam" id="1.10.8.50:FF:000003">
    <property type="entry name" value="Formamidopyrimidine-DNA glycosylase"/>
    <property type="match status" value="1"/>
</dbReference>
<keyword evidence="19" id="KW-1185">Reference proteome</keyword>
<evidence type="ECO:0000256" key="3">
    <source>
        <dbReference type="ARBA" id="ARBA00011245"/>
    </source>
</evidence>
<evidence type="ECO:0000256" key="6">
    <source>
        <dbReference type="ARBA" id="ARBA00022771"/>
    </source>
</evidence>
<dbReference type="GO" id="GO:0006284">
    <property type="term" value="P:base-excision repair"/>
    <property type="evidence" value="ECO:0007669"/>
    <property type="project" value="InterPro"/>
</dbReference>
<dbReference type="InterPro" id="IPR015886">
    <property type="entry name" value="H2TH_FPG"/>
</dbReference>
<evidence type="ECO:0000256" key="7">
    <source>
        <dbReference type="ARBA" id="ARBA00022801"/>
    </source>
</evidence>
<keyword evidence="11 15" id="KW-0456">Lyase</keyword>
<evidence type="ECO:0000256" key="5">
    <source>
        <dbReference type="ARBA" id="ARBA00022763"/>
    </source>
</evidence>
<dbReference type="GO" id="GO:0003684">
    <property type="term" value="F:damaged DNA binding"/>
    <property type="evidence" value="ECO:0007669"/>
    <property type="project" value="InterPro"/>
</dbReference>
<feature type="domain" description="FPG-type" evidence="16">
    <location>
        <begin position="237"/>
        <end position="271"/>
    </location>
</feature>
<dbReference type="OrthoDB" id="9800855at2"/>
<evidence type="ECO:0000313" key="19">
    <source>
        <dbReference type="Proteomes" id="UP000294914"/>
    </source>
</evidence>
<proteinExistence type="inferred from homology"/>
<comment type="catalytic activity">
    <reaction evidence="14 15">
        <text>2'-deoxyribonucleotide-(2'-deoxyribose 5'-phosphate)-2'-deoxyribonucleotide-DNA = a 3'-end 2'-deoxyribonucleotide-(2,3-dehydro-2,3-deoxyribose 5'-phosphate)-DNA + a 5'-end 5'-phospho-2'-deoxyribonucleoside-DNA + H(+)</text>
        <dbReference type="Rhea" id="RHEA:66592"/>
        <dbReference type="Rhea" id="RHEA-COMP:13180"/>
        <dbReference type="Rhea" id="RHEA-COMP:16897"/>
        <dbReference type="Rhea" id="RHEA-COMP:17067"/>
        <dbReference type="ChEBI" id="CHEBI:15378"/>
        <dbReference type="ChEBI" id="CHEBI:136412"/>
        <dbReference type="ChEBI" id="CHEBI:157695"/>
        <dbReference type="ChEBI" id="CHEBI:167181"/>
        <dbReference type="EC" id="4.2.99.18"/>
    </reaction>
</comment>
<dbReference type="HAMAP" id="MF_00103">
    <property type="entry name" value="Fapy_DNA_glycosyl"/>
    <property type="match status" value="1"/>
</dbReference>
<dbReference type="Gene3D" id="1.10.8.50">
    <property type="match status" value="1"/>
</dbReference>
<dbReference type="GO" id="GO:0034039">
    <property type="term" value="F:8-oxo-7,8-dihydroguanine DNA N-glycosylase activity"/>
    <property type="evidence" value="ECO:0007669"/>
    <property type="project" value="TreeGrafter"/>
</dbReference>
<protein>
    <recommendedName>
        <fullName evidence="15">Formamidopyrimidine-DNA glycosylase</fullName>
        <shortName evidence="15">Fapy-DNA glycosylase</shortName>
        <ecNumber evidence="15">3.2.2.23</ecNumber>
    </recommendedName>
    <alternativeName>
        <fullName evidence="15">DNA-(apurinic or apyrimidinic site) lyase MutM</fullName>
        <shortName evidence="15">AP lyase MutM</shortName>
        <ecNumber evidence="15">4.2.99.18</ecNumber>
    </alternativeName>
</protein>
<feature type="binding site" evidence="15">
    <location>
        <position position="152"/>
    </location>
    <ligand>
        <name>DNA</name>
        <dbReference type="ChEBI" id="CHEBI:16991"/>
    </ligand>
</feature>
<keyword evidence="12 15" id="KW-0511">Multifunctional enzyme</keyword>
<evidence type="ECO:0000256" key="4">
    <source>
        <dbReference type="ARBA" id="ARBA00022723"/>
    </source>
</evidence>
<sequence>MPELPEVETTRKGIAPHLQGQRVRAVILRQRQLRWPVPRNLNASLQGQVIEQVDRRGKYLLLRMPAGTLIIHLGMSGSLRILPGQTPVQKHDHLDIVLDNNQCLRLRDPRRFGAVLWTREDPLQHKLLKTLGPEPLSDAFEADYLWQASRGRKLAIKAFIMDSKIVTGVGNIYANEALYLAGIHPKRAAGRIARARYTGLVNAIKQVLEAAIRQGGTTLRDFTASDGKPGYFRQQLHVYERHKMPCHQCGQPLQQIVISQRASYYCRHCQR</sequence>
<dbReference type="SMART" id="SM01232">
    <property type="entry name" value="H2TH"/>
    <property type="match status" value="1"/>
</dbReference>
<reference evidence="18 19" key="1">
    <citation type="submission" date="2019-03" db="EMBL/GenBank/DDBJ databases">
        <title>Genomic Encyclopedia of Type Strains, Phase IV (KMG-IV): sequencing the most valuable type-strain genomes for metagenomic binning, comparative biology and taxonomic classification.</title>
        <authorList>
            <person name="Goeker M."/>
        </authorList>
    </citation>
    <scope>NUCLEOTIDE SEQUENCE [LARGE SCALE GENOMIC DNA]</scope>
    <source>
        <strain evidence="18 19">DSM 16326</strain>
    </source>
</reference>
<dbReference type="InterPro" id="IPR010979">
    <property type="entry name" value="Ribosomal_uS13-like_H2TH"/>
</dbReference>
<evidence type="ECO:0000256" key="13">
    <source>
        <dbReference type="ARBA" id="ARBA00023295"/>
    </source>
</evidence>
<evidence type="ECO:0000256" key="14">
    <source>
        <dbReference type="ARBA" id="ARBA00044632"/>
    </source>
</evidence>
<comment type="caution">
    <text evidence="18">The sequence shown here is derived from an EMBL/GenBank/DDBJ whole genome shotgun (WGS) entry which is preliminary data.</text>
</comment>
<evidence type="ECO:0000259" key="16">
    <source>
        <dbReference type="PROSITE" id="PS51066"/>
    </source>
</evidence>
<dbReference type="InterPro" id="IPR010663">
    <property type="entry name" value="Znf_FPG/IleRS"/>
</dbReference>
<evidence type="ECO:0000313" key="18">
    <source>
        <dbReference type="EMBL" id="TDY04118.1"/>
    </source>
</evidence>
<dbReference type="FunFam" id="3.20.190.10:FF:000001">
    <property type="entry name" value="Formamidopyrimidine-DNA glycosylase"/>
    <property type="match status" value="1"/>
</dbReference>
<dbReference type="GO" id="GO:0140078">
    <property type="term" value="F:class I DNA-(apurinic or apyrimidinic site) endonuclease activity"/>
    <property type="evidence" value="ECO:0007669"/>
    <property type="project" value="UniProtKB-EC"/>
</dbReference>
<comment type="similarity">
    <text evidence="2 15">Belongs to the FPG family.</text>
</comment>
<dbReference type="AlphaFoldDB" id="A0A4R8ITZ7"/>
<comment type="subunit">
    <text evidence="3 15">Monomer.</text>
</comment>
<feature type="active site" description="Proton donor; for beta-elimination activity" evidence="15">
    <location>
        <position position="58"/>
    </location>
</feature>
<keyword evidence="5 15" id="KW-0227">DNA damage</keyword>
<keyword evidence="8 15" id="KW-0862">Zinc</keyword>
<dbReference type="EC" id="3.2.2.23" evidence="15"/>
<dbReference type="PROSITE" id="PS01242">
    <property type="entry name" value="ZF_FPG_1"/>
    <property type="match status" value="1"/>
</dbReference>
<comment type="catalytic activity">
    <reaction evidence="1 15">
        <text>Hydrolysis of DNA containing ring-opened 7-methylguanine residues, releasing 2,6-diamino-4-hydroxy-5-(N-methyl)formamidopyrimidine.</text>
        <dbReference type="EC" id="3.2.2.23"/>
    </reaction>
</comment>
<dbReference type="InterPro" id="IPR020629">
    <property type="entry name" value="FPG_Glyclase"/>
</dbReference>
<keyword evidence="7 15" id="KW-0378">Hydrolase</keyword>
<evidence type="ECO:0000256" key="1">
    <source>
        <dbReference type="ARBA" id="ARBA00001668"/>
    </source>
</evidence>